<dbReference type="AlphaFoldDB" id="A0A9D1SIK6"/>
<accession>A0A9D1SIK6</accession>
<organism evidence="1 2">
    <name type="scientific">Candidatus Stercoripulliclostridium merdigallinarum</name>
    <dbReference type="NCBI Taxonomy" id="2840951"/>
    <lineage>
        <taxon>Bacteria</taxon>
        <taxon>Bacillati</taxon>
        <taxon>Bacillota</taxon>
        <taxon>Clostridia</taxon>
        <taxon>Eubacteriales</taxon>
        <taxon>Candidatus Stercoripulliclostridium</taxon>
    </lineage>
</organism>
<gene>
    <name evidence="1" type="ORF">IAB05_06215</name>
</gene>
<proteinExistence type="predicted"/>
<reference evidence="1" key="1">
    <citation type="submission" date="2020-10" db="EMBL/GenBank/DDBJ databases">
        <authorList>
            <person name="Gilroy R."/>
        </authorList>
    </citation>
    <scope>NUCLEOTIDE SEQUENCE</scope>
    <source>
        <strain evidence="1">18911</strain>
    </source>
</reference>
<dbReference type="Proteomes" id="UP000824094">
    <property type="component" value="Unassembled WGS sequence"/>
</dbReference>
<sequence>MNVTMPAMVYDSGVTEVYEIDVYGFEEGTLQSHNEIADVIIGSETADGGTEVGTEITTENGMTFLTDVLYDHSNALVTRTGEVIDYRGGTALITATIGNEMYGYQEITITLNYLDRTIEKLFDADNVYSYATYADGREGLHFEFDPFLEYVPENIFPATGDAVTFADGEYTGSFQSYWAPEASEGTEGTEGGDSVNALPDNFPEKTLMVTWNDDRVALTYSGSDAAYVTVTISLPDGSYAQTTTYGFTVYDRTVTGFTDLLLEGKYDENGDIIPVKPYDYLNAEDLSAAIAADYLAGAGSTFIVEFGNIARNPDSFALQFTIGATANYLRVVEGEGGYKFEKELRAALIAGGEENMAMRFVLDDARGISYRGKDARFYLAVPGFALGEDGEQLARQDLPVAEQYIIGAEYLTENGSYVDYLTWLGTGETTGQGGATTLHNTKYDGQNYYYDSYKVFSPYHYIERGGMLLPENAKIYVGTVQQSAYEDFIATNPGVTYDEWRYNLELRESELDSYEIELTWTNMVNGRRRISVYDEMVTASFQVDLDSQSYALRFFIEPGWILDDNVIIRESGRSYSEDEIIMLPNATAQPVRDGAAQSVVIIDSQSLQGVPIYDRYIVTFAADKTYTFNNVTGGGSYTNDYMKWNFDTVNWSANGLQRATITLGGRGGQQVLWEFLTDSNKYVVNTTLPTMVAVQNGSTVNLPFTFRQYFAGSGLGSTVIPIDYNTVGMGDYAFGFYTDRITNPIGFTAGISTGTGVTEMVVSGQHLTPGYRYDNSEYLEGKFDTEEAKQEALWALPDTPYYPGYLSWQVTSSRAYPKEVPSGRIIVCVYQDPATNNMPPENSPGKATNLQDYGITLHNPDAIYSFSELRPMLTNYGYPNGLPENVSEMVMYTETETMKEYIIPDTDYKVTYNTSSGTWSQRRIPAIQIVRGSTFDLRGLPMMSVRRERNFDRSDGGFFGKGTVIKGVSYDLMYLIPWQNATVRRINNRYSSSGNTGTVVPNGVYGIDTSLSTQTRYVITTTAFNGIPITVYLDIVSSVD</sequence>
<evidence type="ECO:0000313" key="2">
    <source>
        <dbReference type="Proteomes" id="UP000824094"/>
    </source>
</evidence>
<reference evidence="1" key="2">
    <citation type="journal article" date="2021" name="PeerJ">
        <title>Extensive microbial diversity within the chicken gut microbiome revealed by metagenomics and culture.</title>
        <authorList>
            <person name="Gilroy R."/>
            <person name="Ravi A."/>
            <person name="Getino M."/>
            <person name="Pursley I."/>
            <person name="Horton D.L."/>
            <person name="Alikhan N.F."/>
            <person name="Baker D."/>
            <person name="Gharbi K."/>
            <person name="Hall N."/>
            <person name="Watson M."/>
            <person name="Adriaenssens E.M."/>
            <person name="Foster-Nyarko E."/>
            <person name="Jarju S."/>
            <person name="Secka A."/>
            <person name="Antonio M."/>
            <person name="Oren A."/>
            <person name="Chaudhuri R.R."/>
            <person name="La Ragione R."/>
            <person name="Hildebrand F."/>
            <person name="Pallen M.J."/>
        </authorList>
    </citation>
    <scope>NUCLEOTIDE SEQUENCE</scope>
    <source>
        <strain evidence="1">18911</strain>
    </source>
</reference>
<protein>
    <submittedName>
        <fullName evidence="1">Uncharacterized protein</fullName>
    </submittedName>
</protein>
<comment type="caution">
    <text evidence="1">The sequence shown here is derived from an EMBL/GenBank/DDBJ whole genome shotgun (WGS) entry which is preliminary data.</text>
</comment>
<evidence type="ECO:0000313" key="1">
    <source>
        <dbReference type="EMBL" id="HIU60968.1"/>
    </source>
</evidence>
<name>A0A9D1SIK6_9FIRM</name>
<dbReference type="EMBL" id="DVNF01000181">
    <property type="protein sequence ID" value="HIU60968.1"/>
    <property type="molecule type" value="Genomic_DNA"/>
</dbReference>